<dbReference type="InterPro" id="IPR011990">
    <property type="entry name" value="TPR-like_helical_dom_sf"/>
</dbReference>
<evidence type="ECO:0000259" key="3">
    <source>
        <dbReference type="PROSITE" id="PS51455"/>
    </source>
</evidence>
<keyword evidence="5" id="KW-1185">Reference proteome</keyword>
<dbReference type="InterPro" id="IPR002498">
    <property type="entry name" value="PInositol-4-P-4/5-kinase_core"/>
</dbReference>
<proteinExistence type="predicted"/>
<dbReference type="Pfam" id="PF01504">
    <property type="entry name" value="PIP5K"/>
    <property type="match status" value="1"/>
</dbReference>
<dbReference type="GO" id="GO:0003723">
    <property type="term" value="F:RNA binding"/>
    <property type="evidence" value="ECO:0007669"/>
    <property type="project" value="InterPro"/>
</dbReference>
<dbReference type="GO" id="GO:0009451">
    <property type="term" value="P:RNA modification"/>
    <property type="evidence" value="ECO:0007669"/>
    <property type="project" value="InterPro"/>
</dbReference>
<feature type="domain" description="PIPK" evidence="3">
    <location>
        <begin position="1"/>
        <end position="172"/>
    </location>
</feature>
<keyword evidence="1 2" id="KW-0418">Kinase</keyword>
<dbReference type="InterPro" id="IPR046960">
    <property type="entry name" value="PPR_At4g14850-like_plant"/>
</dbReference>
<dbReference type="PANTHER" id="PTHR47926">
    <property type="entry name" value="PENTATRICOPEPTIDE REPEAT-CONTAINING PROTEIN"/>
    <property type="match status" value="1"/>
</dbReference>
<dbReference type="Gene3D" id="3.30.810.10">
    <property type="entry name" value="2-Layer Sandwich"/>
    <property type="match status" value="1"/>
</dbReference>
<dbReference type="InterPro" id="IPR027483">
    <property type="entry name" value="PInositol-4-P-4/5-kinase_C_sf"/>
</dbReference>
<keyword evidence="2" id="KW-0067">ATP-binding</keyword>
<evidence type="ECO:0000313" key="5">
    <source>
        <dbReference type="Proteomes" id="UP000289738"/>
    </source>
</evidence>
<keyword evidence="2" id="KW-0547">Nucleotide-binding</keyword>
<dbReference type="Proteomes" id="UP000289738">
    <property type="component" value="Chromosome B05"/>
</dbReference>
<dbReference type="PANTHER" id="PTHR47926:SF423">
    <property type="entry name" value="REPEAT-CONTAINING PROTEIN, PUTATIVE-RELATED"/>
    <property type="match status" value="1"/>
</dbReference>
<dbReference type="STRING" id="3818.A0A444Z3S5"/>
<protein>
    <recommendedName>
        <fullName evidence="3">PIPK domain-containing protein</fullName>
    </recommendedName>
</protein>
<gene>
    <name evidence="4" type="ORF">Ahy_B05g076509</name>
</gene>
<sequence>MYIKFYLLEETYKLFDEMPERNVVSWTTLIFAYSQAKFGMQAHVHVLKYDQDLILNNALLDMFMEDAKLIFNSMADKDVISCCCLLKRLTCCICLRPLIRLGVNMPGRAECMARRSDFDQYTTVGINHLTPYHNGETSDVVLYFGIIDILQDYDISKKLEHAMNRAMNKKKK</sequence>
<dbReference type="SUPFAM" id="SSF56104">
    <property type="entry name" value="SAICAR synthase-like"/>
    <property type="match status" value="1"/>
</dbReference>
<dbReference type="EMBL" id="SDMP01000015">
    <property type="protein sequence ID" value="RYR08694.1"/>
    <property type="molecule type" value="Genomic_DNA"/>
</dbReference>
<dbReference type="GO" id="GO:0005524">
    <property type="term" value="F:ATP binding"/>
    <property type="evidence" value="ECO:0007669"/>
    <property type="project" value="UniProtKB-UniRule"/>
</dbReference>
<dbReference type="GO" id="GO:0052742">
    <property type="term" value="F:phosphatidylinositol kinase activity"/>
    <property type="evidence" value="ECO:0007669"/>
    <property type="project" value="InterPro"/>
</dbReference>
<name>A0A444Z3S5_ARAHY</name>
<dbReference type="Gene3D" id="1.25.40.10">
    <property type="entry name" value="Tetratricopeptide repeat domain"/>
    <property type="match status" value="1"/>
</dbReference>
<evidence type="ECO:0000313" key="4">
    <source>
        <dbReference type="EMBL" id="RYR08694.1"/>
    </source>
</evidence>
<evidence type="ECO:0000256" key="2">
    <source>
        <dbReference type="PROSITE-ProRule" id="PRU00781"/>
    </source>
</evidence>
<dbReference type="PROSITE" id="PS51455">
    <property type="entry name" value="PIPK"/>
    <property type="match status" value="1"/>
</dbReference>
<accession>A0A444Z3S5</accession>
<keyword evidence="2" id="KW-0808">Transferase</keyword>
<dbReference type="AlphaFoldDB" id="A0A444Z3S5"/>
<comment type="caution">
    <text evidence="4">The sequence shown here is derived from an EMBL/GenBank/DDBJ whole genome shotgun (WGS) entry which is preliminary data.</text>
</comment>
<evidence type="ECO:0000256" key="1">
    <source>
        <dbReference type="ARBA" id="ARBA00022777"/>
    </source>
</evidence>
<reference evidence="4 5" key="1">
    <citation type="submission" date="2019-01" db="EMBL/GenBank/DDBJ databases">
        <title>Sequencing of cultivated peanut Arachis hypogaea provides insights into genome evolution and oil improvement.</title>
        <authorList>
            <person name="Chen X."/>
        </authorList>
    </citation>
    <scope>NUCLEOTIDE SEQUENCE [LARGE SCALE GENOMIC DNA]</scope>
    <source>
        <strain evidence="5">cv. Fuhuasheng</strain>
        <tissue evidence="4">Leaves</tissue>
    </source>
</reference>
<dbReference type="GO" id="GO:0046488">
    <property type="term" value="P:phosphatidylinositol metabolic process"/>
    <property type="evidence" value="ECO:0007669"/>
    <property type="project" value="UniProtKB-UniRule"/>
</dbReference>
<organism evidence="4 5">
    <name type="scientific">Arachis hypogaea</name>
    <name type="common">Peanut</name>
    <dbReference type="NCBI Taxonomy" id="3818"/>
    <lineage>
        <taxon>Eukaryota</taxon>
        <taxon>Viridiplantae</taxon>
        <taxon>Streptophyta</taxon>
        <taxon>Embryophyta</taxon>
        <taxon>Tracheophyta</taxon>
        <taxon>Spermatophyta</taxon>
        <taxon>Magnoliopsida</taxon>
        <taxon>eudicotyledons</taxon>
        <taxon>Gunneridae</taxon>
        <taxon>Pentapetalae</taxon>
        <taxon>rosids</taxon>
        <taxon>fabids</taxon>
        <taxon>Fabales</taxon>
        <taxon>Fabaceae</taxon>
        <taxon>Papilionoideae</taxon>
        <taxon>50 kb inversion clade</taxon>
        <taxon>dalbergioids sensu lato</taxon>
        <taxon>Dalbergieae</taxon>
        <taxon>Pterocarpus clade</taxon>
        <taxon>Arachis</taxon>
    </lineage>
</organism>